<reference evidence="1" key="1">
    <citation type="submission" date="2021-02" db="EMBL/GenBank/DDBJ databases">
        <authorList>
            <person name="Nowell W R."/>
        </authorList>
    </citation>
    <scope>NUCLEOTIDE SEQUENCE</scope>
    <source>
        <strain evidence="1">Ploen Becks lab</strain>
    </source>
</reference>
<accession>A0A814C7G1</accession>
<dbReference type="Pfam" id="PF03762">
    <property type="entry name" value="VOMI"/>
    <property type="match status" value="1"/>
</dbReference>
<dbReference type="EMBL" id="CAJNOC010002487">
    <property type="protein sequence ID" value="CAF0936199.1"/>
    <property type="molecule type" value="Genomic_DNA"/>
</dbReference>
<name>A0A814C7G1_9BILA</name>
<comment type="caution">
    <text evidence="1">The sequence shown here is derived from an EMBL/GenBank/DDBJ whole genome shotgun (WGS) entry which is preliminary data.</text>
</comment>
<dbReference type="Proteomes" id="UP000663879">
    <property type="component" value="Unassembled WGS sequence"/>
</dbReference>
<gene>
    <name evidence="1" type="ORF">OXX778_LOCUS13174</name>
</gene>
<dbReference type="InterPro" id="IPR036706">
    <property type="entry name" value="VOMI_sf"/>
</dbReference>
<dbReference type="GO" id="GO:0005615">
    <property type="term" value="C:extracellular space"/>
    <property type="evidence" value="ECO:0007669"/>
    <property type="project" value="TreeGrafter"/>
</dbReference>
<dbReference type="SUPFAM" id="SSF57414">
    <property type="entry name" value="Hairpin loop containing domain-like"/>
    <property type="match status" value="1"/>
</dbReference>
<dbReference type="PANTHER" id="PTHR18841">
    <property type="entry name" value="VITELLINE MEMBRANE OUTER LAYER PROTEIN I-RELATED"/>
    <property type="match status" value="1"/>
</dbReference>
<dbReference type="OrthoDB" id="6344411at2759"/>
<dbReference type="SUPFAM" id="SSF51092">
    <property type="entry name" value="Vitelline membrane outer protein-I (VMO-I)"/>
    <property type="match status" value="1"/>
</dbReference>
<keyword evidence="2" id="KW-1185">Reference proteome</keyword>
<evidence type="ECO:0008006" key="3">
    <source>
        <dbReference type="Google" id="ProtNLM"/>
    </source>
</evidence>
<evidence type="ECO:0000313" key="2">
    <source>
        <dbReference type="Proteomes" id="UP000663879"/>
    </source>
</evidence>
<dbReference type="Gene3D" id="2.100.10.20">
    <property type="entry name" value="Vitelline membrane outer layer protein I (VOMI)"/>
    <property type="match status" value="1"/>
</dbReference>
<feature type="non-terminal residue" evidence="1">
    <location>
        <position position="1"/>
    </location>
</feature>
<organism evidence="1 2">
    <name type="scientific">Brachionus calyciflorus</name>
    <dbReference type="NCBI Taxonomy" id="104777"/>
    <lineage>
        <taxon>Eukaryota</taxon>
        <taxon>Metazoa</taxon>
        <taxon>Spiralia</taxon>
        <taxon>Gnathifera</taxon>
        <taxon>Rotifera</taxon>
        <taxon>Eurotatoria</taxon>
        <taxon>Monogononta</taxon>
        <taxon>Pseudotrocha</taxon>
        <taxon>Ploima</taxon>
        <taxon>Brachionidae</taxon>
        <taxon>Brachionus</taxon>
    </lineage>
</organism>
<evidence type="ECO:0000313" key="1">
    <source>
        <dbReference type="EMBL" id="CAF0936199.1"/>
    </source>
</evidence>
<proteinExistence type="predicted"/>
<sequence>NANFDFMNDPRVILKITATTRTKCLSGCLLKSECYFFTFKNEICQLYNKYALAKKIQANNSLFYSKRSNYYRNGENLNDYFTTTSTTSTTTTTLPPVIISSINNPYGVNSGVWGQLEECDQNDYVVGFRTKLQLAQGAGLSNGNDDTALNGVELICSNSKKIKSSEGQWGSWDPNFRYCSNFRKVVGFSYGIEKKQNNGDDTATNVIRLKCSDSLKISSLEGTWSTSKISLDCPANQNIVGLKTQIEPLCSDNTASNNIEFVCKTIL</sequence>
<dbReference type="InterPro" id="IPR005515">
    <property type="entry name" value="VOMI"/>
</dbReference>
<protein>
    <recommendedName>
        <fullName evidence="3">Apple domain-containing protein</fullName>
    </recommendedName>
</protein>
<dbReference type="PANTHER" id="PTHR18841:SF0">
    <property type="entry name" value="VITELLINE MEMBRANE OUTER LAYER 1 HOMOLOG A-RELATED"/>
    <property type="match status" value="1"/>
</dbReference>
<dbReference type="AlphaFoldDB" id="A0A814C7G1"/>